<organism evidence="11 12">
    <name type="scientific">Anopheles dirus</name>
    <dbReference type="NCBI Taxonomy" id="7168"/>
    <lineage>
        <taxon>Eukaryota</taxon>
        <taxon>Metazoa</taxon>
        <taxon>Ecdysozoa</taxon>
        <taxon>Arthropoda</taxon>
        <taxon>Hexapoda</taxon>
        <taxon>Insecta</taxon>
        <taxon>Pterygota</taxon>
        <taxon>Neoptera</taxon>
        <taxon>Endopterygota</taxon>
        <taxon>Diptera</taxon>
        <taxon>Nematocera</taxon>
        <taxon>Culicoidea</taxon>
        <taxon>Culicidae</taxon>
        <taxon>Anophelinae</taxon>
        <taxon>Anopheles</taxon>
    </lineage>
</organism>
<evidence type="ECO:0000256" key="8">
    <source>
        <dbReference type="ARBA" id="ARBA00023170"/>
    </source>
</evidence>
<evidence type="ECO:0000256" key="2">
    <source>
        <dbReference type="ARBA" id="ARBA00022475"/>
    </source>
</evidence>
<evidence type="ECO:0000256" key="7">
    <source>
        <dbReference type="ARBA" id="ARBA00023136"/>
    </source>
</evidence>
<keyword evidence="5" id="KW-0552">Olfaction</keyword>
<accession>A0A182NZ48</accession>
<dbReference type="STRING" id="7168.A0A182NZ48"/>
<evidence type="ECO:0000256" key="10">
    <source>
        <dbReference type="SAM" id="Phobius"/>
    </source>
</evidence>
<evidence type="ECO:0000256" key="9">
    <source>
        <dbReference type="ARBA" id="ARBA00023224"/>
    </source>
</evidence>
<evidence type="ECO:0000256" key="4">
    <source>
        <dbReference type="ARBA" id="ARBA00022692"/>
    </source>
</evidence>
<proteinExistence type="predicted"/>
<keyword evidence="9" id="KW-0807">Transducer</keyword>
<dbReference type="GO" id="GO:0004984">
    <property type="term" value="F:olfactory receptor activity"/>
    <property type="evidence" value="ECO:0007669"/>
    <property type="project" value="InterPro"/>
</dbReference>
<dbReference type="Pfam" id="PF02949">
    <property type="entry name" value="7tm_6"/>
    <property type="match status" value="1"/>
</dbReference>
<dbReference type="GO" id="GO:0007165">
    <property type="term" value="P:signal transduction"/>
    <property type="evidence" value="ECO:0007669"/>
    <property type="project" value="UniProtKB-KW"/>
</dbReference>
<reference evidence="12" key="1">
    <citation type="submission" date="2013-03" db="EMBL/GenBank/DDBJ databases">
        <title>The Genome Sequence of Anopheles dirus WRAIR2.</title>
        <authorList>
            <consortium name="The Broad Institute Genomics Platform"/>
            <person name="Neafsey D.E."/>
            <person name="Walton C."/>
            <person name="Walker B."/>
            <person name="Young S.K."/>
            <person name="Zeng Q."/>
            <person name="Gargeya S."/>
            <person name="Fitzgerald M."/>
            <person name="Haas B."/>
            <person name="Abouelleil A."/>
            <person name="Allen A.W."/>
            <person name="Alvarado L."/>
            <person name="Arachchi H.M."/>
            <person name="Berlin A.M."/>
            <person name="Chapman S.B."/>
            <person name="Gainer-Dewar J."/>
            <person name="Goldberg J."/>
            <person name="Griggs A."/>
            <person name="Gujja S."/>
            <person name="Hansen M."/>
            <person name="Howarth C."/>
            <person name="Imamovic A."/>
            <person name="Ireland A."/>
            <person name="Larimer J."/>
            <person name="McCowan C."/>
            <person name="Murphy C."/>
            <person name="Pearson M."/>
            <person name="Poon T.W."/>
            <person name="Priest M."/>
            <person name="Roberts A."/>
            <person name="Saif S."/>
            <person name="Shea T."/>
            <person name="Sisk P."/>
            <person name="Sykes S."/>
            <person name="Wortman J."/>
            <person name="Nusbaum C."/>
            <person name="Birren B."/>
        </authorList>
    </citation>
    <scope>NUCLEOTIDE SEQUENCE [LARGE SCALE GENOMIC DNA]</scope>
    <source>
        <strain evidence="12">WRAIR2</strain>
    </source>
</reference>
<evidence type="ECO:0000256" key="6">
    <source>
        <dbReference type="ARBA" id="ARBA00022989"/>
    </source>
</evidence>
<dbReference type="Proteomes" id="UP000075884">
    <property type="component" value="Unassembled WGS sequence"/>
</dbReference>
<keyword evidence="8" id="KW-0675">Receptor</keyword>
<evidence type="ECO:0000313" key="11">
    <source>
        <dbReference type="EnsemblMetazoa" id="ADIR015548-PA"/>
    </source>
</evidence>
<dbReference type="GO" id="GO:0005549">
    <property type="term" value="F:odorant binding"/>
    <property type="evidence" value="ECO:0007669"/>
    <property type="project" value="InterPro"/>
</dbReference>
<dbReference type="EnsemblMetazoa" id="ADIR015548-RA">
    <property type="protein sequence ID" value="ADIR015548-PA"/>
    <property type="gene ID" value="ADIR015548"/>
</dbReference>
<keyword evidence="7 10" id="KW-0472">Membrane</keyword>
<evidence type="ECO:0000256" key="1">
    <source>
        <dbReference type="ARBA" id="ARBA00004651"/>
    </source>
</evidence>
<dbReference type="InterPro" id="IPR004117">
    <property type="entry name" value="7tm6_olfct_rcpt"/>
</dbReference>
<feature type="transmembrane region" description="Helical" evidence="10">
    <location>
        <begin position="69"/>
        <end position="90"/>
    </location>
</feature>
<name>A0A182NZ48_9DIPT</name>
<dbReference type="AlphaFoldDB" id="A0A182NZ48"/>
<feature type="transmembrane region" description="Helical" evidence="10">
    <location>
        <begin position="263"/>
        <end position="285"/>
    </location>
</feature>
<keyword evidence="12" id="KW-1185">Reference proteome</keyword>
<dbReference type="PANTHER" id="PTHR21137:SF35">
    <property type="entry name" value="ODORANT RECEPTOR 19A-RELATED"/>
    <property type="match status" value="1"/>
</dbReference>
<reference evidence="11" key="2">
    <citation type="submission" date="2020-05" db="UniProtKB">
        <authorList>
            <consortium name="EnsemblMetazoa"/>
        </authorList>
    </citation>
    <scope>IDENTIFICATION</scope>
    <source>
        <strain evidence="11">WRAIR2</strain>
    </source>
</reference>
<dbReference type="GO" id="GO:0005886">
    <property type="term" value="C:plasma membrane"/>
    <property type="evidence" value="ECO:0007669"/>
    <property type="project" value="UniProtKB-SubCell"/>
</dbReference>
<dbReference type="VEuPathDB" id="VectorBase:ADIR015548"/>
<keyword evidence="4 10" id="KW-0812">Transmembrane</keyword>
<feature type="transmembrane region" description="Helical" evidence="10">
    <location>
        <begin position="291"/>
        <end position="311"/>
    </location>
</feature>
<keyword evidence="3" id="KW-0716">Sensory transduction</keyword>
<protein>
    <submittedName>
        <fullName evidence="11">Uncharacterized protein</fullName>
    </submittedName>
</protein>
<evidence type="ECO:0000313" key="12">
    <source>
        <dbReference type="Proteomes" id="UP000075884"/>
    </source>
</evidence>
<sequence length="386" mass="43887">MRNSPLDVYDRILSRQYHIVRMLGLDGFTQPLAITPLTVFVLLMAGTFMAVSLYDVLGPFRDDLFGKTFVLTTACFGVIGWGRIVGMLAYRRYHPGLQAMARATYLQAERNARQLQVLAWYTGVFWHGTLLYTVVFLFGAISASCGPVLVHLYSGERLLPFGVYLPFVDADTAVGYELNYLYQLSCVLWAPPGLIASQNIYFGLILNICSKYDVLKLLLADLDRLMHRADLDAHEHNRLVREKLRAVIVSQRRLDQFVNAIESVYSVQALLEVLVLTFQLVLTLYVMRTRLWLPGLFVIPLCAIQLFLLCLPGTLIELKAARLTETIYGVAWHEMSQQNKRIFQLLLHRSQHPRGLTCAGMANINMNLFMSVAKKVYSIFMMLESM</sequence>
<keyword evidence="2" id="KW-1003">Cell membrane</keyword>
<dbReference type="PANTHER" id="PTHR21137">
    <property type="entry name" value="ODORANT RECEPTOR"/>
    <property type="match status" value="1"/>
</dbReference>
<feature type="transmembrane region" description="Helical" evidence="10">
    <location>
        <begin position="32"/>
        <end position="57"/>
    </location>
</feature>
<comment type="subcellular location">
    <subcellularLocation>
        <location evidence="1">Cell membrane</location>
        <topology evidence="1">Multi-pass membrane protein</topology>
    </subcellularLocation>
</comment>
<keyword evidence="6 10" id="KW-1133">Transmembrane helix</keyword>
<evidence type="ECO:0000256" key="5">
    <source>
        <dbReference type="ARBA" id="ARBA00022725"/>
    </source>
</evidence>
<evidence type="ECO:0000256" key="3">
    <source>
        <dbReference type="ARBA" id="ARBA00022606"/>
    </source>
</evidence>